<evidence type="ECO:0000313" key="2">
    <source>
        <dbReference type="EMBL" id="CAF4442098.1"/>
    </source>
</evidence>
<evidence type="ECO:0000256" key="1">
    <source>
        <dbReference type="SAM" id="Phobius"/>
    </source>
</evidence>
<feature type="transmembrane region" description="Helical" evidence="1">
    <location>
        <begin position="40"/>
        <end position="59"/>
    </location>
</feature>
<feature type="non-terminal residue" evidence="2">
    <location>
        <position position="80"/>
    </location>
</feature>
<comment type="caution">
    <text evidence="2">The sequence shown here is derived from an EMBL/GenBank/DDBJ whole genome shotgun (WGS) entry which is preliminary data.</text>
</comment>
<name>A0A820RVH3_9BILA</name>
<dbReference type="Proteomes" id="UP000663868">
    <property type="component" value="Unassembled WGS sequence"/>
</dbReference>
<keyword evidence="1" id="KW-0812">Transmembrane</keyword>
<protein>
    <submittedName>
        <fullName evidence="2">Uncharacterized protein</fullName>
    </submittedName>
</protein>
<evidence type="ECO:0000313" key="3">
    <source>
        <dbReference type="Proteomes" id="UP000663868"/>
    </source>
</evidence>
<accession>A0A820RVH3</accession>
<proteinExistence type="predicted"/>
<dbReference type="AlphaFoldDB" id="A0A820RVH3"/>
<keyword evidence="1" id="KW-1133">Transmembrane helix</keyword>
<dbReference type="EMBL" id="CAJOBB010030215">
    <property type="protein sequence ID" value="CAF4442098.1"/>
    <property type="molecule type" value="Genomic_DNA"/>
</dbReference>
<gene>
    <name evidence="2" type="ORF">KXQ929_LOCUS53452</name>
</gene>
<reference evidence="2" key="1">
    <citation type="submission" date="2021-02" db="EMBL/GenBank/DDBJ databases">
        <authorList>
            <person name="Nowell W R."/>
        </authorList>
    </citation>
    <scope>NUCLEOTIDE SEQUENCE</scope>
</reference>
<organism evidence="2 3">
    <name type="scientific">Adineta steineri</name>
    <dbReference type="NCBI Taxonomy" id="433720"/>
    <lineage>
        <taxon>Eukaryota</taxon>
        <taxon>Metazoa</taxon>
        <taxon>Spiralia</taxon>
        <taxon>Gnathifera</taxon>
        <taxon>Rotifera</taxon>
        <taxon>Eurotatoria</taxon>
        <taxon>Bdelloidea</taxon>
        <taxon>Adinetida</taxon>
        <taxon>Adinetidae</taxon>
        <taxon>Adineta</taxon>
    </lineage>
</organism>
<keyword evidence="1" id="KW-0472">Membrane</keyword>
<sequence length="80" mass="9441">RLKILLNQTSQRQLINRDKQVTQKRILFSVIFSMSGSKRFIIVTCIAYTIRVLVHYMHISLAKYVFLTQNELKQLGLYIP</sequence>
<feature type="non-terminal residue" evidence="2">
    <location>
        <position position="1"/>
    </location>
</feature>